<name>A0ABP8VWI4_9PSEU</name>
<dbReference type="SMART" id="SM00530">
    <property type="entry name" value="HTH_XRE"/>
    <property type="match status" value="1"/>
</dbReference>
<dbReference type="RefSeq" id="WP_346057007.1">
    <property type="nucleotide sequence ID" value="NZ_BAABIB010000184.1"/>
</dbReference>
<reference evidence="3" key="1">
    <citation type="journal article" date="2019" name="Int. J. Syst. Evol. Microbiol.">
        <title>The Global Catalogue of Microorganisms (GCM) 10K type strain sequencing project: providing services to taxonomists for standard genome sequencing and annotation.</title>
        <authorList>
            <consortium name="The Broad Institute Genomics Platform"/>
            <consortium name="The Broad Institute Genome Sequencing Center for Infectious Disease"/>
            <person name="Wu L."/>
            <person name="Ma J."/>
        </authorList>
    </citation>
    <scope>NUCLEOTIDE SEQUENCE [LARGE SCALE GENOMIC DNA]</scope>
    <source>
        <strain evidence="3">JCM 18054</strain>
    </source>
</reference>
<evidence type="ECO:0000259" key="1">
    <source>
        <dbReference type="SMART" id="SM00530"/>
    </source>
</evidence>
<dbReference type="Pfam" id="PF13560">
    <property type="entry name" value="HTH_31"/>
    <property type="match status" value="1"/>
</dbReference>
<dbReference type="Gene3D" id="1.10.260.40">
    <property type="entry name" value="lambda repressor-like DNA-binding domains"/>
    <property type="match status" value="1"/>
</dbReference>
<accession>A0ABP8VWI4</accession>
<evidence type="ECO:0000313" key="3">
    <source>
        <dbReference type="Proteomes" id="UP001500192"/>
    </source>
</evidence>
<feature type="domain" description="HTH cro/C1-type" evidence="1">
    <location>
        <begin position="17"/>
        <end position="72"/>
    </location>
</feature>
<dbReference type="SUPFAM" id="SSF47413">
    <property type="entry name" value="lambda repressor-like DNA-binding domains"/>
    <property type="match status" value="1"/>
</dbReference>
<dbReference type="CDD" id="cd00093">
    <property type="entry name" value="HTH_XRE"/>
    <property type="match status" value="1"/>
</dbReference>
<dbReference type="Pfam" id="PF19054">
    <property type="entry name" value="DUF5753"/>
    <property type="match status" value="1"/>
</dbReference>
<dbReference type="EMBL" id="BAABIB010000184">
    <property type="protein sequence ID" value="GAA4672407.1"/>
    <property type="molecule type" value="Genomic_DNA"/>
</dbReference>
<dbReference type="InterPro" id="IPR010982">
    <property type="entry name" value="Lambda_DNA-bd_dom_sf"/>
</dbReference>
<comment type="caution">
    <text evidence="2">The sequence shown here is derived from an EMBL/GenBank/DDBJ whole genome shotgun (WGS) entry which is preliminary data.</text>
</comment>
<dbReference type="InterPro" id="IPR001387">
    <property type="entry name" value="Cro/C1-type_HTH"/>
</dbReference>
<protein>
    <submittedName>
        <fullName evidence="2">Helix-turn-helix transcriptional regulator</fullName>
    </submittedName>
</protein>
<dbReference type="Proteomes" id="UP001500192">
    <property type="component" value="Unassembled WGS sequence"/>
</dbReference>
<dbReference type="InterPro" id="IPR043917">
    <property type="entry name" value="DUF5753"/>
</dbReference>
<keyword evidence="3" id="KW-1185">Reference proteome</keyword>
<gene>
    <name evidence="2" type="ORF">GCM10023214_78830</name>
</gene>
<sequence>MPTDDNLSSRRTRLGEQLQRLRKATRVSGRTMAADLGWSQPKISRAESGLNLPPLEDIRRWLDYCNASEQQKEEVLGLAEDIATEVVTNRELNRGGHAAQQRVRIQHDADADLFCIYQPEVVPGFLQTPEYTRRLLLEIGAATPDTVADSVAARMERQAILYDESKTISAVITETALAWQPWPASVSREQLDRLRTLAALPNVHIGIVSREQQKKAPTSNSFVLTHWPDGATDVVTESLTAEVTITDPADVAVYQRMFKKQQEFAAYDEAALVLLDRIADELD</sequence>
<organism evidence="2 3">
    <name type="scientific">Amycolatopsis dongchuanensis</name>
    <dbReference type="NCBI Taxonomy" id="1070866"/>
    <lineage>
        <taxon>Bacteria</taxon>
        <taxon>Bacillati</taxon>
        <taxon>Actinomycetota</taxon>
        <taxon>Actinomycetes</taxon>
        <taxon>Pseudonocardiales</taxon>
        <taxon>Pseudonocardiaceae</taxon>
        <taxon>Amycolatopsis</taxon>
    </lineage>
</organism>
<evidence type="ECO:0000313" key="2">
    <source>
        <dbReference type="EMBL" id="GAA4672407.1"/>
    </source>
</evidence>
<proteinExistence type="predicted"/>